<name>A0AAW1TYU2_9CUCU</name>
<feature type="domain" description="von Hippel-Lindau disease tumour suppressor beta" evidence="2">
    <location>
        <begin position="24"/>
        <end position="98"/>
    </location>
</feature>
<gene>
    <name evidence="3" type="ORF">WA026_002105</name>
</gene>
<proteinExistence type="inferred from homology"/>
<dbReference type="CDD" id="cd05468">
    <property type="entry name" value="pVHL"/>
    <property type="match status" value="1"/>
</dbReference>
<protein>
    <recommendedName>
        <fullName evidence="2">von Hippel-Lindau disease tumour suppressor beta domain-containing protein</fullName>
    </recommendedName>
</protein>
<dbReference type="Pfam" id="PF01847">
    <property type="entry name" value="VHL"/>
    <property type="match status" value="1"/>
</dbReference>
<dbReference type="SUPFAM" id="SSF49468">
    <property type="entry name" value="VHL"/>
    <property type="match status" value="1"/>
</dbReference>
<dbReference type="InterPro" id="IPR037139">
    <property type="entry name" value="VHL_alpha_dom_sf"/>
</dbReference>
<keyword evidence="4" id="KW-1185">Reference proteome</keyword>
<dbReference type="FunFam" id="2.60.40.780:FF:000001">
    <property type="entry name" value="von Hippel-Lindau disease tumor suppressor"/>
    <property type="match status" value="1"/>
</dbReference>
<sequence>MEISSIVGSYDNPMKVLLKSERHSPTKSYVRFHNLTERVVDIIWVNFSGDYVCYECLGSGQYIDINTFKNHPWIAYDNITKDRMHLNKKFVYEPQTHQEYFAEHYPNIRMENMREIRILVRITLPVHSLRFASLLSLKDKFKEPHEVETLDLPRSLMEDLKNVIKYRNNCKSLVLGRLR</sequence>
<evidence type="ECO:0000313" key="3">
    <source>
        <dbReference type="EMBL" id="KAK9873750.1"/>
    </source>
</evidence>
<accession>A0AAW1TYU2</accession>
<dbReference type="EMBL" id="JARQZJ010000031">
    <property type="protein sequence ID" value="KAK9873750.1"/>
    <property type="molecule type" value="Genomic_DNA"/>
</dbReference>
<comment type="similarity">
    <text evidence="1">Belongs to the VHL family.</text>
</comment>
<reference evidence="3 4" key="1">
    <citation type="submission" date="2023-03" db="EMBL/GenBank/DDBJ databases">
        <title>Genome insight into feeding habits of ladybird beetles.</title>
        <authorList>
            <person name="Li H.-S."/>
            <person name="Huang Y.-H."/>
            <person name="Pang H."/>
        </authorList>
    </citation>
    <scope>NUCLEOTIDE SEQUENCE [LARGE SCALE GENOMIC DNA]</scope>
    <source>
        <strain evidence="3">SYSU_2023b</strain>
        <tissue evidence="3">Whole body</tissue>
    </source>
</reference>
<evidence type="ECO:0000259" key="2">
    <source>
        <dbReference type="Pfam" id="PF01847"/>
    </source>
</evidence>
<dbReference type="AlphaFoldDB" id="A0AAW1TYU2"/>
<dbReference type="Gene3D" id="2.60.40.780">
    <property type="entry name" value="von Hippel-Lindau disease tumour suppressor, beta domain"/>
    <property type="match status" value="1"/>
</dbReference>
<evidence type="ECO:0000313" key="4">
    <source>
        <dbReference type="Proteomes" id="UP001431783"/>
    </source>
</evidence>
<evidence type="ECO:0000256" key="1">
    <source>
        <dbReference type="ARBA" id="ARBA00010057"/>
    </source>
</evidence>
<dbReference type="InterPro" id="IPR024053">
    <property type="entry name" value="VHL_beta_dom"/>
</dbReference>
<organism evidence="3 4">
    <name type="scientific">Henosepilachna vigintioctopunctata</name>
    <dbReference type="NCBI Taxonomy" id="420089"/>
    <lineage>
        <taxon>Eukaryota</taxon>
        <taxon>Metazoa</taxon>
        <taxon>Ecdysozoa</taxon>
        <taxon>Arthropoda</taxon>
        <taxon>Hexapoda</taxon>
        <taxon>Insecta</taxon>
        <taxon>Pterygota</taxon>
        <taxon>Neoptera</taxon>
        <taxon>Endopterygota</taxon>
        <taxon>Coleoptera</taxon>
        <taxon>Polyphaga</taxon>
        <taxon>Cucujiformia</taxon>
        <taxon>Coccinelloidea</taxon>
        <taxon>Coccinellidae</taxon>
        <taxon>Epilachninae</taxon>
        <taxon>Epilachnini</taxon>
        <taxon>Henosepilachna</taxon>
    </lineage>
</organism>
<comment type="caution">
    <text evidence="3">The sequence shown here is derived from an EMBL/GenBank/DDBJ whole genome shotgun (WGS) entry which is preliminary data.</text>
</comment>
<dbReference type="InterPro" id="IPR037140">
    <property type="entry name" value="VHL_beta_dom_sf"/>
</dbReference>
<dbReference type="Proteomes" id="UP001431783">
    <property type="component" value="Unassembled WGS sequence"/>
</dbReference>
<dbReference type="InterPro" id="IPR022772">
    <property type="entry name" value="VHL_tumour_suppress_b/a_dom"/>
</dbReference>
<dbReference type="InterPro" id="IPR036208">
    <property type="entry name" value="VHL_sf"/>
</dbReference>
<dbReference type="Gene3D" id="1.10.750.10">
    <property type="entry name" value="von Hippel-Lindau disease tumour suppressor, alpha domain"/>
    <property type="match status" value="1"/>
</dbReference>